<dbReference type="NCBIfam" id="NF010707">
    <property type="entry name" value="PRK14109.1"/>
    <property type="match status" value="1"/>
</dbReference>
<evidence type="ECO:0000256" key="4">
    <source>
        <dbReference type="ARBA" id="ARBA00022840"/>
    </source>
</evidence>
<evidence type="ECO:0000256" key="1">
    <source>
        <dbReference type="ARBA" id="ARBA00022679"/>
    </source>
</evidence>
<dbReference type="Gene3D" id="1.20.120.330">
    <property type="entry name" value="Nucleotidyltransferases domain 2"/>
    <property type="match status" value="2"/>
</dbReference>
<feature type="domain" description="Glutamate-ammonia ligase adenylyltransferase repeated" evidence="7">
    <location>
        <begin position="597"/>
        <end position="709"/>
    </location>
</feature>
<gene>
    <name evidence="9" type="ORF">K8V81_08830</name>
</gene>
<feature type="domain" description="Glutamate-ammonia ligase adenylyltransferase repeated" evidence="7">
    <location>
        <begin position="746"/>
        <end position="861"/>
    </location>
</feature>
<dbReference type="InterPro" id="IPR023057">
    <property type="entry name" value="GlnE"/>
</dbReference>
<reference evidence="9" key="2">
    <citation type="submission" date="2021-09" db="EMBL/GenBank/DDBJ databases">
        <authorList>
            <person name="Gilroy R."/>
        </authorList>
    </citation>
    <scope>NUCLEOTIDE SEQUENCE</scope>
    <source>
        <strain evidence="9">ChiGjej5B5-22894</strain>
    </source>
</reference>
<dbReference type="Proteomes" id="UP000742460">
    <property type="component" value="Unassembled WGS sequence"/>
</dbReference>
<evidence type="ECO:0000259" key="7">
    <source>
        <dbReference type="Pfam" id="PF03710"/>
    </source>
</evidence>
<dbReference type="GO" id="GO:0005829">
    <property type="term" value="C:cytosol"/>
    <property type="evidence" value="ECO:0007669"/>
    <property type="project" value="TreeGrafter"/>
</dbReference>
<dbReference type="EC" id="2.7.7.42" evidence="9"/>
<keyword evidence="1 9" id="KW-0808">Transferase</keyword>
<dbReference type="GO" id="GO:0008882">
    <property type="term" value="F:[glutamate-ammonia-ligase] adenylyltransferase activity"/>
    <property type="evidence" value="ECO:0007669"/>
    <property type="project" value="UniProtKB-EC"/>
</dbReference>
<sequence length="1032" mass="114021">MSTEPATTTGALARLGFSRTDRVQRFLSEPALSRLGQDAARALGRTPDGDEAVLALLRLSEAAAEAGATALRDEFLDQIDQGGPGGRRLIRLLGTSVALGDFLIRHPERLELLREGDDELAMTAADARTMMLEAVGADPGAEVPVASDHGREVRDALRIAYHGRLAQIAAADVCAADPIALQPRVSAAISDLADAALEAAAAIARATVEGAETVRWAVIALGKTGARELNYISDVDVMHVVAPAGGEDAEEDVLATGAALARELARACSERTGEGSLWQVDANLRPEGKDGPLVRTLASYRRYYTEWAHSWEFQALLKSRTAAGDRELGGEFEEMVEPWVWQASTRDGFVEDTRAMRRRVVAHIPRAEVERNIKLGPGGLRDVEFTVQLLQMVHGRADEVLQGRSTLDSLARLGEGGYISRDHVTEMDEAYRFLRCVEHRLQLHRLRRTQVLPTAASDLRRLARSLDLSTDDFHQRYQRTRRRVRRLHEEIFYRPLLLTASQLSDGQIRLSKEDAAARLAAIGYRDPARALGHITALTEGISRRAKIQRQLLPAMLEWFADGVDPDLGLLSFRRLSDTIGSAHWYLGLLRDSGLAAKRLTRVLSAGRYVGEQLEQIPEAVRWLARDEQLRPLSRDVLGREFLAVISRVDEADEARDVLRRTRNRELLRVGLAHLTGVASPQEVARALTDLAEAVLEAGMLVAMHVVAREREAVGEDAETLDEVSEVDVDTAHRLREKRSDPARALGIEMAIIAMGSFGAGEMGYSSDADVQFVVLDRGAGAASVEIAGAVAAQTQRILNAPTARADMRVSADLRPEGKVGPLARSLESWTDYYRRDAETWEKQALLRARPVVASEAVAEQLREQMDRHRYPEGGLDPSAHRAIVRMKARVESERLPRNADPSRHVKLGRGGMTDVEWSAQILALEHGHEIEGLRTPRTLEQLEAAAAAELITAREAEELREAWILAWQIRRGLFLWKGREGDVLPTDRHDLRALALLIDGEDGTASELEERYLRLTRRARTIAERLIFGEEG</sequence>
<dbReference type="EMBL" id="DYUE01000206">
    <property type="protein sequence ID" value="HJG91818.1"/>
    <property type="molecule type" value="Genomic_DNA"/>
</dbReference>
<dbReference type="Pfam" id="PF08335">
    <property type="entry name" value="GlnD_UR_UTase"/>
    <property type="match status" value="2"/>
</dbReference>
<dbReference type="SUPFAM" id="SSF81593">
    <property type="entry name" value="Nucleotidyltransferase substrate binding subunit/domain"/>
    <property type="match status" value="2"/>
</dbReference>
<proteinExistence type="predicted"/>
<dbReference type="InterPro" id="IPR005190">
    <property type="entry name" value="GlnE_rpt_dom"/>
</dbReference>
<dbReference type="Pfam" id="PF03710">
    <property type="entry name" value="GlnE"/>
    <property type="match status" value="3"/>
</dbReference>
<evidence type="ECO:0000259" key="8">
    <source>
        <dbReference type="Pfam" id="PF08335"/>
    </source>
</evidence>
<dbReference type="Gene3D" id="3.30.460.10">
    <property type="entry name" value="Beta Polymerase, domain 2"/>
    <property type="match status" value="2"/>
</dbReference>
<evidence type="ECO:0000313" key="9">
    <source>
        <dbReference type="EMBL" id="HJG91818.1"/>
    </source>
</evidence>
<keyword evidence="5" id="KW-0460">Magnesium</keyword>
<feature type="domain" description="PII-uridylyltransferase/Glutamine-synthetase adenylyltransferase" evidence="8">
    <location>
        <begin position="355"/>
        <end position="492"/>
    </location>
</feature>
<dbReference type="EC" id="2.7.7.89" evidence="9"/>
<comment type="caution">
    <text evidence="9">The sequence shown here is derived from an EMBL/GenBank/DDBJ whole genome shotgun (WGS) entry which is preliminary data.</text>
</comment>
<keyword evidence="4" id="KW-0067">ATP-binding</keyword>
<keyword evidence="6" id="KW-0511">Multifunctional enzyme</keyword>
<dbReference type="GO" id="GO:0000820">
    <property type="term" value="P:regulation of glutamine family amino acid metabolic process"/>
    <property type="evidence" value="ECO:0007669"/>
    <property type="project" value="TreeGrafter"/>
</dbReference>
<dbReference type="AlphaFoldDB" id="A0A921MWJ3"/>
<keyword evidence="3" id="KW-0547">Nucleotide-binding</keyword>
<dbReference type="GO" id="GO:0047388">
    <property type="term" value="F:[glutamine synthetase]-adenylyl-L-tyrosine phosphorylase activity"/>
    <property type="evidence" value="ECO:0007669"/>
    <property type="project" value="UniProtKB-EC"/>
</dbReference>
<dbReference type="GO" id="GO:0005524">
    <property type="term" value="F:ATP binding"/>
    <property type="evidence" value="ECO:0007669"/>
    <property type="project" value="UniProtKB-KW"/>
</dbReference>
<evidence type="ECO:0000256" key="3">
    <source>
        <dbReference type="ARBA" id="ARBA00022741"/>
    </source>
</evidence>
<organism evidence="9 10">
    <name type="scientific">Brachybacterium massiliense</name>
    <dbReference type="NCBI Taxonomy" id="1755098"/>
    <lineage>
        <taxon>Bacteria</taxon>
        <taxon>Bacillati</taxon>
        <taxon>Actinomycetota</taxon>
        <taxon>Actinomycetes</taxon>
        <taxon>Micrococcales</taxon>
        <taxon>Dermabacteraceae</taxon>
        <taxon>Brachybacterium</taxon>
    </lineage>
</organism>
<keyword evidence="2 9" id="KW-0548">Nucleotidyltransferase</keyword>
<protein>
    <submittedName>
        <fullName evidence="9">Bifunctional [glutamine synthetase] adenylyltransferase/[glutamine synthetase]-adenylyl-L-tyrosine phosphorylase</fullName>
        <ecNumber evidence="9">2.7.7.42</ecNumber>
        <ecNumber evidence="9">2.7.7.89</ecNumber>
    </submittedName>
</protein>
<dbReference type="InterPro" id="IPR013546">
    <property type="entry name" value="PII_UdlTrfase/GS_AdlTrfase"/>
</dbReference>
<dbReference type="InterPro" id="IPR043519">
    <property type="entry name" value="NT_sf"/>
</dbReference>
<dbReference type="CDD" id="cd05401">
    <property type="entry name" value="NT_GlnE_GlnD_like"/>
    <property type="match status" value="2"/>
</dbReference>
<evidence type="ECO:0000256" key="5">
    <source>
        <dbReference type="ARBA" id="ARBA00022842"/>
    </source>
</evidence>
<feature type="domain" description="Glutamate-ammonia ligase adenylyltransferase repeated" evidence="7">
    <location>
        <begin position="88"/>
        <end position="334"/>
    </location>
</feature>
<dbReference type="PANTHER" id="PTHR30621:SF0">
    <property type="entry name" value="BIFUNCTIONAL GLUTAMINE SYNTHETASE ADENYLYLTRANSFERASE_ADENYLYL-REMOVING ENZYME"/>
    <property type="match status" value="1"/>
</dbReference>
<evidence type="ECO:0000256" key="2">
    <source>
        <dbReference type="ARBA" id="ARBA00022695"/>
    </source>
</evidence>
<dbReference type="PANTHER" id="PTHR30621">
    <property type="entry name" value="GLUTAMINE SYNTHETASE ADENYLYLTRANSFERASE"/>
    <property type="match status" value="1"/>
</dbReference>
<feature type="domain" description="PII-uridylyltransferase/Glutamine-synthetase adenylyltransferase" evidence="8">
    <location>
        <begin position="886"/>
        <end position="1026"/>
    </location>
</feature>
<evidence type="ECO:0000313" key="10">
    <source>
        <dbReference type="Proteomes" id="UP000742460"/>
    </source>
</evidence>
<reference evidence="9" key="1">
    <citation type="journal article" date="2021" name="PeerJ">
        <title>Extensive microbial diversity within the chicken gut microbiome revealed by metagenomics and culture.</title>
        <authorList>
            <person name="Gilroy R."/>
            <person name="Ravi A."/>
            <person name="Getino M."/>
            <person name="Pursley I."/>
            <person name="Horton D.L."/>
            <person name="Alikhan N.F."/>
            <person name="Baker D."/>
            <person name="Gharbi K."/>
            <person name="Hall N."/>
            <person name="Watson M."/>
            <person name="Adriaenssens E.M."/>
            <person name="Foster-Nyarko E."/>
            <person name="Jarju S."/>
            <person name="Secka A."/>
            <person name="Antonio M."/>
            <person name="Oren A."/>
            <person name="Chaudhuri R.R."/>
            <person name="La Ragione R."/>
            <person name="Hildebrand F."/>
            <person name="Pallen M.J."/>
        </authorList>
    </citation>
    <scope>NUCLEOTIDE SEQUENCE</scope>
    <source>
        <strain evidence="9">ChiGjej5B5-22894</strain>
    </source>
</reference>
<dbReference type="SUPFAM" id="SSF81301">
    <property type="entry name" value="Nucleotidyltransferase"/>
    <property type="match status" value="2"/>
</dbReference>
<accession>A0A921MWJ3</accession>
<name>A0A921MWJ3_9MICO</name>
<evidence type="ECO:0000256" key="6">
    <source>
        <dbReference type="ARBA" id="ARBA00023268"/>
    </source>
</evidence>